<comment type="similarity">
    <text evidence="2">Belongs to the AAA ATPase family.</text>
</comment>
<dbReference type="EMBL" id="KZ305021">
    <property type="protein sequence ID" value="PIA60060.1"/>
    <property type="molecule type" value="Genomic_DNA"/>
</dbReference>
<dbReference type="Proteomes" id="UP000230069">
    <property type="component" value="Unassembled WGS sequence"/>
</dbReference>
<dbReference type="PANTHER" id="PTHR48470">
    <property type="entry name" value="CELL DIVISION CONTROL PROTEIN 48 C ISOFORM 1"/>
    <property type="match status" value="1"/>
</dbReference>
<evidence type="ECO:0000256" key="1">
    <source>
        <dbReference type="ARBA" id="ARBA00004496"/>
    </source>
</evidence>
<dbReference type="InterPro" id="IPR055278">
    <property type="entry name" value="CDC48c"/>
</dbReference>
<dbReference type="InterPro" id="IPR027417">
    <property type="entry name" value="P-loop_NTPase"/>
</dbReference>
<dbReference type="PANTHER" id="PTHR48470:SF1">
    <property type="entry name" value="CELL DIVISION CONTROL PROTEIN 48 C ISOFORM 1"/>
    <property type="match status" value="1"/>
</dbReference>
<organism evidence="8 9">
    <name type="scientific">Aquilegia coerulea</name>
    <name type="common">Rocky mountain columbine</name>
    <dbReference type="NCBI Taxonomy" id="218851"/>
    <lineage>
        <taxon>Eukaryota</taxon>
        <taxon>Viridiplantae</taxon>
        <taxon>Streptophyta</taxon>
        <taxon>Embryophyta</taxon>
        <taxon>Tracheophyta</taxon>
        <taxon>Spermatophyta</taxon>
        <taxon>Magnoliopsida</taxon>
        <taxon>Ranunculales</taxon>
        <taxon>Ranunculaceae</taxon>
        <taxon>Thalictroideae</taxon>
        <taxon>Aquilegia</taxon>
    </lineage>
</organism>
<dbReference type="SMART" id="SM00382">
    <property type="entry name" value="AAA"/>
    <property type="match status" value="2"/>
</dbReference>
<dbReference type="OrthoDB" id="27435at2759"/>
<dbReference type="PROSITE" id="PS00674">
    <property type="entry name" value="AAA"/>
    <property type="match status" value="2"/>
</dbReference>
<dbReference type="Pfam" id="PF17862">
    <property type="entry name" value="AAA_lid_3"/>
    <property type="match status" value="2"/>
</dbReference>
<evidence type="ECO:0000256" key="4">
    <source>
        <dbReference type="ARBA" id="ARBA00022741"/>
    </source>
</evidence>
<evidence type="ECO:0000313" key="9">
    <source>
        <dbReference type="Proteomes" id="UP000230069"/>
    </source>
</evidence>
<dbReference type="InterPro" id="IPR003960">
    <property type="entry name" value="ATPase_AAA_CS"/>
</dbReference>
<keyword evidence="9" id="KW-1185">Reference proteome</keyword>
<dbReference type="InterPro" id="IPR003593">
    <property type="entry name" value="AAA+_ATPase"/>
</dbReference>
<dbReference type="STRING" id="218851.A0A2G5EWE8"/>
<dbReference type="AlphaFoldDB" id="A0A2G5EWE8"/>
<keyword evidence="3" id="KW-0963">Cytoplasm</keyword>
<dbReference type="FunFam" id="3.40.50.300:FF:000567">
    <property type="entry name" value="ATPase, AAA family protein"/>
    <property type="match status" value="1"/>
</dbReference>
<dbReference type="SUPFAM" id="SSF52540">
    <property type="entry name" value="P-loop containing nucleoside triphosphate hydrolases"/>
    <property type="match status" value="2"/>
</dbReference>
<name>A0A2G5EWE8_AQUCA</name>
<dbReference type="InterPro" id="IPR003959">
    <property type="entry name" value="ATPase_AAA_core"/>
</dbReference>
<dbReference type="FunFam" id="3.40.50.300:FF:000365">
    <property type="entry name" value="Ribosome biogenesis ATPase RIX7"/>
    <property type="match status" value="1"/>
</dbReference>
<dbReference type="Pfam" id="PF00004">
    <property type="entry name" value="AAA"/>
    <property type="match status" value="2"/>
</dbReference>
<evidence type="ECO:0000313" key="8">
    <source>
        <dbReference type="EMBL" id="PIA60060.1"/>
    </source>
</evidence>
<sequence>MVDHIVNHLQSNFPQYRRVKKNFAELVQENLKSIEFQIPTSRKNKKRKKVDDDDDDGKEEIQRLEKDSAVLSSGLVEPGEIDVAKSTLRSSNSCSKNLDQVEVDSHNHKEESNNKKFDNTKEERRRRELNNKKEDGPRFKDIGGIENILDKLKSEVLIPFCYPQLPRWMAFKPFTGILFHGPPGCGKTKLARAIANETGVPFYQIAATDLVSGVSGASEENIRDLFSKAYRTAPSIIFIDEIDAIASKREGMQREMERRIVTQLMTCMDESHQSIIGPTDDDSGTGTSGQKPGFVLVIGATNRPTALDGALRRPGRFDREFDFSVPNEEARLKILSVVASKQKDVLDLDKLARLTPGFVAADLVSLHTQAALLRIKRHKFQPSGEAEVEGDKEELLKLGFSPEEMENCKITMDDYEDAIKMVQPSLKREGFSKIPDVKWEDVGGLDLHREKFDRYIINRIKYPEDCVKFGVDLDMGILLYGPPGCGKTLIAEAVANESRANFIHVKGPEILNKYVGQSEEDLRAKFNLARTCAPCILFFDEVDALTTKRGNEGGQVVERLLNQFLVELDGAGQRQGVFVIGATNRPEVMDPAVLRPGRFGKLLYVRLPGRVDRGSILKALARKKPVDEDVDLNDIGRRDACEGLSGADLKALMNEAAMAALEEKWRLGSGSDDMESDTIKERHFDQALKKITPSVSEEQRKYYDSLSEALDRHERTATATVSGIPEPSLVKCSLPFDCNPSI</sequence>
<dbReference type="GO" id="GO:0016887">
    <property type="term" value="F:ATP hydrolysis activity"/>
    <property type="evidence" value="ECO:0007669"/>
    <property type="project" value="InterPro"/>
</dbReference>
<evidence type="ECO:0000256" key="6">
    <source>
        <dbReference type="SAM" id="MobiDB-lite"/>
    </source>
</evidence>
<accession>A0A2G5EWE8</accession>
<evidence type="ECO:0000256" key="2">
    <source>
        <dbReference type="ARBA" id="ARBA00006914"/>
    </source>
</evidence>
<dbReference type="GO" id="GO:0005524">
    <property type="term" value="F:ATP binding"/>
    <property type="evidence" value="ECO:0007669"/>
    <property type="project" value="UniProtKB-KW"/>
</dbReference>
<dbReference type="Gene3D" id="3.40.50.300">
    <property type="entry name" value="P-loop containing nucleotide triphosphate hydrolases"/>
    <property type="match status" value="2"/>
</dbReference>
<comment type="subcellular location">
    <subcellularLocation>
        <location evidence="1">Cytoplasm</location>
    </subcellularLocation>
</comment>
<evidence type="ECO:0000259" key="7">
    <source>
        <dbReference type="SMART" id="SM00382"/>
    </source>
</evidence>
<dbReference type="InParanoid" id="A0A2G5EWE8"/>
<dbReference type="Gene3D" id="1.10.8.60">
    <property type="match status" value="2"/>
</dbReference>
<feature type="domain" description="AAA+ ATPase" evidence="7">
    <location>
        <begin position="173"/>
        <end position="327"/>
    </location>
</feature>
<keyword evidence="5" id="KW-0067">ATP-binding</keyword>
<feature type="domain" description="AAA+ ATPase" evidence="7">
    <location>
        <begin position="473"/>
        <end position="609"/>
    </location>
</feature>
<reference evidence="8 9" key="1">
    <citation type="submission" date="2017-09" db="EMBL/GenBank/DDBJ databases">
        <title>WGS assembly of Aquilegia coerulea Goldsmith.</title>
        <authorList>
            <person name="Hodges S."/>
            <person name="Kramer E."/>
            <person name="Nordborg M."/>
            <person name="Tomkins J."/>
            <person name="Borevitz J."/>
            <person name="Derieg N."/>
            <person name="Yan J."/>
            <person name="Mihaltcheva S."/>
            <person name="Hayes R.D."/>
            <person name="Rokhsar D."/>
        </authorList>
    </citation>
    <scope>NUCLEOTIDE SEQUENCE [LARGE SCALE GENOMIC DNA]</scope>
    <source>
        <strain evidence="9">cv. Goldsmith</strain>
    </source>
</reference>
<gene>
    <name evidence="8" type="ORF">AQUCO_00400737v1</name>
</gene>
<dbReference type="InterPro" id="IPR041569">
    <property type="entry name" value="AAA_lid_3"/>
</dbReference>
<proteinExistence type="inferred from homology"/>
<protein>
    <recommendedName>
        <fullName evidence="7">AAA+ ATPase domain-containing protein</fullName>
    </recommendedName>
</protein>
<evidence type="ECO:0000256" key="3">
    <source>
        <dbReference type="ARBA" id="ARBA00022490"/>
    </source>
</evidence>
<feature type="compositionally biased region" description="Basic and acidic residues" evidence="6">
    <location>
        <begin position="103"/>
        <end position="135"/>
    </location>
</feature>
<keyword evidence="4" id="KW-0547">Nucleotide-binding</keyword>
<evidence type="ECO:0000256" key="5">
    <source>
        <dbReference type="ARBA" id="ARBA00022840"/>
    </source>
</evidence>
<dbReference type="GO" id="GO:0005737">
    <property type="term" value="C:cytoplasm"/>
    <property type="evidence" value="ECO:0007669"/>
    <property type="project" value="UniProtKB-SubCell"/>
</dbReference>
<feature type="region of interest" description="Disordered" evidence="6">
    <location>
        <begin position="96"/>
        <end position="135"/>
    </location>
</feature>